<comment type="caution">
    <text evidence="1">The sequence shown here is derived from an EMBL/GenBank/DDBJ whole genome shotgun (WGS) entry which is preliminary data.</text>
</comment>
<dbReference type="Gene3D" id="3.20.180.10">
    <property type="entry name" value="PNP-oxidase-like"/>
    <property type="match status" value="1"/>
</dbReference>
<dbReference type="RefSeq" id="WP_203919061.1">
    <property type="nucleotide sequence ID" value="NZ_BONZ01000034.1"/>
</dbReference>
<dbReference type="EMBL" id="BONZ01000034">
    <property type="protein sequence ID" value="GIH15429.1"/>
    <property type="molecule type" value="Genomic_DNA"/>
</dbReference>
<organism evidence="1 2">
    <name type="scientific">Rugosimonospora africana</name>
    <dbReference type="NCBI Taxonomy" id="556532"/>
    <lineage>
        <taxon>Bacteria</taxon>
        <taxon>Bacillati</taxon>
        <taxon>Actinomycetota</taxon>
        <taxon>Actinomycetes</taxon>
        <taxon>Micromonosporales</taxon>
        <taxon>Micromonosporaceae</taxon>
        <taxon>Rugosimonospora</taxon>
    </lineage>
</organism>
<protein>
    <recommendedName>
        <fullName evidence="3">DUF2470 domain-containing protein</fullName>
    </recommendedName>
</protein>
<sequence length="263" mass="27798">MRSPASPAEIARTLVAGHLPGLAHVPRWPVPLPIRYAADTAGQPLILAGYASAAAEALWRAGDGPDVPVAIAVSDVAPVPEAPCLGRAWVAGWARPLTGTAARDAALDFAAVHPTGDLLLLGQGFVLYRVEVAAVRLEPPTGEPAGDPVEIDPAGYAAAEPDPLHVIENALLSGLAHHHRGELAAMLHRLAPTAGTCGAIVTPVRIDRYGMLVDLTDPTADDRVAPRRIRVDFPAPLRDARQFVTLLRPDHPTARGPARYERR</sequence>
<evidence type="ECO:0008006" key="3">
    <source>
        <dbReference type="Google" id="ProtNLM"/>
    </source>
</evidence>
<evidence type="ECO:0000313" key="2">
    <source>
        <dbReference type="Proteomes" id="UP000642748"/>
    </source>
</evidence>
<dbReference type="InterPro" id="IPR037119">
    <property type="entry name" value="Haem_oxidase_HugZ-like_sf"/>
</dbReference>
<accession>A0A8J3VQS6</accession>
<dbReference type="AlphaFoldDB" id="A0A8J3VQS6"/>
<reference evidence="1" key="1">
    <citation type="submission" date="2021-01" db="EMBL/GenBank/DDBJ databases">
        <title>Whole genome shotgun sequence of Rugosimonospora africana NBRC 104875.</title>
        <authorList>
            <person name="Komaki H."/>
            <person name="Tamura T."/>
        </authorList>
    </citation>
    <scope>NUCLEOTIDE SEQUENCE</scope>
    <source>
        <strain evidence="1">NBRC 104875</strain>
    </source>
</reference>
<name>A0A8J3VQS6_9ACTN</name>
<keyword evidence="2" id="KW-1185">Reference proteome</keyword>
<gene>
    <name evidence="1" type="ORF">Raf01_36010</name>
</gene>
<dbReference type="Proteomes" id="UP000642748">
    <property type="component" value="Unassembled WGS sequence"/>
</dbReference>
<proteinExistence type="predicted"/>
<dbReference type="SUPFAM" id="SSF50475">
    <property type="entry name" value="FMN-binding split barrel"/>
    <property type="match status" value="1"/>
</dbReference>
<evidence type="ECO:0000313" key="1">
    <source>
        <dbReference type="EMBL" id="GIH15429.1"/>
    </source>
</evidence>